<dbReference type="Pfam" id="PF02653">
    <property type="entry name" value="BPD_transp_2"/>
    <property type="match status" value="1"/>
</dbReference>
<keyword evidence="8 9" id="KW-0472">Membrane</keyword>
<evidence type="ECO:0000256" key="2">
    <source>
        <dbReference type="ARBA" id="ARBA00022448"/>
    </source>
</evidence>
<evidence type="ECO:0000313" key="12">
    <source>
        <dbReference type="Proteomes" id="UP001385892"/>
    </source>
</evidence>
<reference evidence="11 12" key="1">
    <citation type="submission" date="2024-03" db="EMBL/GenBank/DDBJ databases">
        <title>Novel species of the genus Variovorax.</title>
        <authorList>
            <person name="Liu Q."/>
            <person name="Xin Y.-H."/>
        </authorList>
    </citation>
    <scope>NUCLEOTIDE SEQUENCE [LARGE SCALE GENOMIC DNA]</scope>
    <source>
        <strain evidence="11 12">KACC 18900</strain>
    </source>
</reference>
<dbReference type="EMBL" id="JBBKZT010000009">
    <property type="protein sequence ID" value="MEJ8849184.1"/>
    <property type="molecule type" value="Genomic_DNA"/>
</dbReference>
<evidence type="ECO:0000259" key="10">
    <source>
        <dbReference type="PROSITE" id="PS50893"/>
    </source>
</evidence>
<feature type="transmembrane region" description="Helical" evidence="9">
    <location>
        <begin position="261"/>
        <end position="287"/>
    </location>
</feature>
<dbReference type="RefSeq" id="WP_340344307.1">
    <property type="nucleotide sequence ID" value="NZ_JBBKZT010000009.1"/>
</dbReference>
<name>A0ABU8WQJ3_9BURK</name>
<feature type="transmembrane region" description="Helical" evidence="9">
    <location>
        <begin position="128"/>
        <end position="148"/>
    </location>
</feature>
<dbReference type="Proteomes" id="UP001385892">
    <property type="component" value="Unassembled WGS sequence"/>
</dbReference>
<dbReference type="InterPro" id="IPR051120">
    <property type="entry name" value="ABC_AA/LPS_Transport"/>
</dbReference>
<dbReference type="Pfam" id="PF00005">
    <property type="entry name" value="ABC_tran"/>
    <property type="match status" value="1"/>
</dbReference>
<feature type="transmembrane region" description="Helical" evidence="9">
    <location>
        <begin position="225"/>
        <end position="249"/>
    </location>
</feature>
<keyword evidence="7 9" id="KW-1133">Transmembrane helix</keyword>
<evidence type="ECO:0000256" key="1">
    <source>
        <dbReference type="ARBA" id="ARBA00004651"/>
    </source>
</evidence>
<dbReference type="SMART" id="SM00382">
    <property type="entry name" value="AAA"/>
    <property type="match status" value="1"/>
</dbReference>
<accession>A0ABU8WQJ3</accession>
<dbReference type="PROSITE" id="PS50893">
    <property type="entry name" value="ABC_TRANSPORTER_2"/>
    <property type="match status" value="1"/>
</dbReference>
<gene>
    <name evidence="11" type="ORF">WKW82_21180</name>
</gene>
<keyword evidence="6 11" id="KW-0067">ATP-binding</keyword>
<dbReference type="InterPro" id="IPR043428">
    <property type="entry name" value="LivM-like"/>
</dbReference>
<dbReference type="PANTHER" id="PTHR45772">
    <property type="entry name" value="CONSERVED COMPONENT OF ABC TRANSPORTER FOR NATURAL AMINO ACIDS-RELATED"/>
    <property type="match status" value="1"/>
</dbReference>
<evidence type="ECO:0000256" key="4">
    <source>
        <dbReference type="ARBA" id="ARBA00022692"/>
    </source>
</evidence>
<feature type="transmembrane region" description="Helical" evidence="9">
    <location>
        <begin position="20"/>
        <end position="39"/>
    </location>
</feature>
<dbReference type="CDD" id="cd06581">
    <property type="entry name" value="TM_PBP1_LivM_like"/>
    <property type="match status" value="1"/>
</dbReference>
<evidence type="ECO:0000256" key="9">
    <source>
        <dbReference type="SAM" id="Phobius"/>
    </source>
</evidence>
<feature type="transmembrane region" description="Helical" evidence="9">
    <location>
        <begin position="70"/>
        <end position="92"/>
    </location>
</feature>
<dbReference type="SUPFAM" id="SSF52540">
    <property type="entry name" value="P-loop containing nucleoside triphosphate hydrolases"/>
    <property type="match status" value="1"/>
</dbReference>
<dbReference type="CDD" id="cd03219">
    <property type="entry name" value="ABC_Mj1267_LivG_branched"/>
    <property type="match status" value="1"/>
</dbReference>
<dbReference type="InterPro" id="IPR001851">
    <property type="entry name" value="ABC_transp_permease"/>
</dbReference>
<dbReference type="Gene3D" id="3.40.50.300">
    <property type="entry name" value="P-loop containing nucleotide triphosphate hydrolases"/>
    <property type="match status" value="1"/>
</dbReference>
<feature type="transmembrane region" description="Helical" evidence="9">
    <location>
        <begin position="169"/>
        <end position="191"/>
    </location>
</feature>
<proteinExistence type="predicted"/>
<feature type="domain" description="ABC transporter" evidence="10">
    <location>
        <begin position="356"/>
        <end position="603"/>
    </location>
</feature>
<protein>
    <submittedName>
        <fullName evidence="11">Branched-chain amino acid ABC transporter ATP-binding protein/permease</fullName>
    </submittedName>
</protein>
<evidence type="ECO:0000256" key="3">
    <source>
        <dbReference type="ARBA" id="ARBA00022475"/>
    </source>
</evidence>
<keyword evidence="5" id="KW-0547">Nucleotide-binding</keyword>
<feature type="transmembrane region" description="Helical" evidence="9">
    <location>
        <begin position="104"/>
        <end position="122"/>
    </location>
</feature>
<dbReference type="PANTHER" id="PTHR45772:SF2">
    <property type="entry name" value="ABC TRANSPORTER ATP-BINDING PROTEIN"/>
    <property type="match status" value="1"/>
</dbReference>
<evidence type="ECO:0000313" key="11">
    <source>
        <dbReference type="EMBL" id="MEJ8849184.1"/>
    </source>
</evidence>
<dbReference type="GO" id="GO:0005524">
    <property type="term" value="F:ATP binding"/>
    <property type="evidence" value="ECO:0007669"/>
    <property type="project" value="UniProtKB-KW"/>
</dbReference>
<organism evidence="11 12">
    <name type="scientific">Variovorax rhizosphaerae</name>
    <dbReference type="NCBI Taxonomy" id="1836200"/>
    <lineage>
        <taxon>Bacteria</taxon>
        <taxon>Pseudomonadati</taxon>
        <taxon>Pseudomonadota</taxon>
        <taxon>Betaproteobacteria</taxon>
        <taxon>Burkholderiales</taxon>
        <taxon>Comamonadaceae</taxon>
        <taxon>Variovorax</taxon>
    </lineage>
</organism>
<evidence type="ECO:0000256" key="5">
    <source>
        <dbReference type="ARBA" id="ARBA00022741"/>
    </source>
</evidence>
<feature type="transmembrane region" description="Helical" evidence="9">
    <location>
        <begin position="299"/>
        <end position="322"/>
    </location>
</feature>
<feature type="transmembrane region" description="Helical" evidence="9">
    <location>
        <begin position="46"/>
        <end position="64"/>
    </location>
</feature>
<sequence>MKPLIVSTSLVSPQRAGAGFALPSLSLVACALLVLVAAGTALINSYYLLLMTFAGIYMVAAMGLNLLAGYAGIVSIAHGALVCVGTYATAIASVRYGWGFWPSALLSASVGLGFSVVLGLPALRLSSWYFVLITIAFTLAVTAMLNDLRGFTGGYGGIVGIPKPSLAGVRFDGFGLFALVAGVGALLWWVMHNLIDSRIGWALQSIREGDVRARANGVSTARLRLFAFAFSGAVAGLAGAFYASAKGVVTPEDFSFDFSIFFLFVVVLGGPARLSGPLLGVAAFYVLPELLDSLKEYRMIAYGVGLLAFSVFLPEGLAGAIAKFDDRRQARRAGPAVTLPRDAGAAVVESVQGMALRIRDLAKDFGGVRALDGVSLDVQPGSIHAIVGPNGSGKTTLLNMISGFYPASAGSILLDGAEVVGRGPTSIARLGVQRTFQTPKLLGELSLLENVRFGAYAREQASGLEIAFRLPRARHEAAALDAEALRLLALVGLAGRAHEHAALLPHGQQRLVEIARALIGRPKLLLLDEPAAGLSMGELDELGDLMQTIRRMGTTLIMVEHHIELVASIANTVTVLDQGRILAEGTPDQVFSSAAVVHAYTGGAR</sequence>
<keyword evidence="2" id="KW-0813">Transport</keyword>
<evidence type="ECO:0000256" key="6">
    <source>
        <dbReference type="ARBA" id="ARBA00022840"/>
    </source>
</evidence>
<comment type="subcellular location">
    <subcellularLocation>
        <location evidence="1">Cell membrane</location>
        <topology evidence="1">Multi-pass membrane protein</topology>
    </subcellularLocation>
</comment>
<evidence type="ECO:0000256" key="7">
    <source>
        <dbReference type="ARBA" id="ARBA00022989"/>
    </source>
</evidence>
<keyword evidence="4 9" id="KW-0812">Transmembrane</keyword>
<keyword evidence="12" id="KW-1185">Reference proteome</keyword>
<keyword evidence="3" id="KW-1003">Cell membrane</keyword>
<dbReference type="PROSITE" id="PS51257">
    <property type="entry name" value="PROKAR_LIPOPROTEIN"/>
    <property type="match status" value="1"/>
</dbReference>
<dbReference type="InterPro" id="IPR003439">
    <property type="entry name" value="ABC_transporter-like_ATP-bd"/>
</dbReference>
<dbReference type="InterPro" id="IPR027417">
    <property type="entry name" value="P-loop_NTPase"/>
</dbReference>
<dbReference type="InterPro" id="IPR003593">
    <property type="entry name" value="AAA+_ATPase"/>
</dbReference>
<evidence type="ECO:0000256" key="8">
    <source>
        <dbReference type="ARBA" id="ARBA00023136"/>
    </source>
</evidence>
<comment type="caution">
    <text evidence="11">The sequence shown here is derived from an EMBL/GenBank/DDBJ whole genome shotgun (WGS) entry which is preliminary data.</text>
</comment>